<feature type="transmembrane region" description="Helical" evidence="8">
    <location>
        <begin position="121"/>
        <end position="141"/>
    </location>
</feature>
<dbReference type="Proteomes" id="UP000663833">
    <property type="component" value="Unassembled WGS sequence"/>
</dbReference>
<evidence type="ECO:0000313" key="11">
    <source>
        <dbReference type="EMBL" id="CAF3327062.1"/>
    </source>
</evidence>
<feature type="transmembrane region" description="Helical" evidence="8">
    <location>
        <begin position="245"/>
        <end position="265"/>
    </location>
</feature>
<dbReference type="InterPro" id="IPR017452">
    <property type="entry name" value="GPCR_Rhodpsn_7TM"/>
</dbReference>
<feature type="transmembrane region" description="Helical" evidence="8">
    <location>
        <begin position="76"/>
        <end position="109"/>
    </location>
</feature>
<evidence type="ECO:0000256" key="3">
    <source>
        <dbReference type="ARBA" id="ARBA00022989"/>
    </source>
</evidence>
<evidence type="ECO:0000256" key="1">
    <source>
        <dbReference type="ARBA" id="ARBA00004141"/>
    </source>
</evidence>
<dbReference type="Proteomes" id="UP000663865">
    <property type="component" value="Unassembled WGS sequence"/>
</dbReference>
<dbReference type="PANTHER" id="PTHR24243:SF230">
    <property type="entry name" value="G-PROTEIN COUPLED RECEPTORS FAMILY 1 PROFILE DOMAIN-CONTAINING PROTEIN"/>
    <property type="match status" value="1"/>
</dbReference>
<dbReference type="EMBL" id="CAJNYT010000137">
    <property type="protein sequence ID" value="CAF3332714.1"/>
    <property type="molecule type" value="Genomic_DNA"/>
</dbReference>
<sequence>MAITCCIFGLPGNILTIIVCIKALCQRKMNFERKVFDLYLAEISFLDFCLLLYWVIETLFHYLYSIKKSEYFSLMHVSAFSCFFFYMINRLFAALCSWLITCFTLIRFLNIFRPLNTIRSNIILVICLTIIFATANSYLMFTLGYDREEKSTVIENFVNDSNEITFRSSRCHIREEYSTNSLTLLLNVLVAGVLNLVLPSMLTLLVNIVIICYIKHIYNVQNFEHSPRRSDSSAGASYRSTSSTLLVISMTYTLCYVPYCIIYVLLSHFDDTNKILVYLSEISFIIRYISHSVNFYAYIFTSFRFRRDIILLFRSVFRACLCMKKQKKTKEKKPTQQIIFYHYRLSQSTATRKLPTKAPL</sequence>
<dbReference type="EMBL" id="CAJNYD010001264">
    <property type="protein sequence ID" value="CAF3327062.1"/>
    <property type="molecule type" value="Genomic_DNA"/>
</dbReference>
<keyword evidence="4" id="KW-0297">G-protein coupled receptor</keyword>
<dbReference type="EMBL" id="CAJNYU010000030">
    <property type="protein sequence ID" value="CAF3320790.1"/>
    <property type="molecule type" value="Genomic_DNA"/>
</dbReference>
<comment type="subcellular location">
    <subcellularLocation>
        <location evidence="1">Membrane</location>
        <topology evidence="1">Multi-pass membrane protein</topology>
    </subcellularLocation>
</comment>
<evidence type="ECO:0000256" key="2">
    <source>
        <dbReference type="ARBA" id="ARBA00022692"/>
    </source>
</evidence>
<feature type="transmembrane region" description="Helical" evidence="8">
    <location>
        <begin position="184"/>
        <end position="214"/>
    </location>
</feature>
<accession>A0A818LLR4</accession>
<keyword evidence="7" id="KW-0807">Transducer</keyword>
<proteinExistence type="predicted"/>
<evidence type="ECO:0000313" key="10">
    <source>
        <dbReference type="EMBL" id="CAF3320790.1"/>
    </source>
</evidence>
<dbReference type="Proteomes" id="UP000663869">
    <property type="component" value="Unassembled WGS sequence"/>
</dbReference>
<dbReference type="PANTHER" id="PTHR24243">
    <property type="entry name" value="G-PROTEIN COUPLED RECEPTOR"/>
    <property type="match status" value="1"/>
</dbReference>
<dbReference type="PROSITE" id="PS50262">
    <property type="entry name" value="G_PROTEIN_RECEP_F1_2"/>
    <property type="match status" value="1"/>
</dbReference>
<dbReference type="Gene3D" id="1.20.1070.10">
    <property type="entry name" value="Rhodopsin 7-helix transmembrane proteins"/>
    <property type="match status" value="1"/>
</dbReference>
<feature type="domain" description="G-protein coupled receptors family 1 profile" evidence="9">
    <location>
        <begin position="12"/>
        <end position="298"/>
    </location>
</feature>
<evidence type="ECO:0000256" key="4">
    <source>
        <dbReference type="ARBA" id="ARBA00023040"/>
    </source>
</evidence>
<evidence type="ECO:0000256" key="7">
    <source>
        <dbReference type="ARBA" id="ARBA00023224"/>
    </source>
</evidence>
<evidence type="ECO:0000313" key="13">
    <source>
        <dbReference type="EMBL" id="CAF3578015.1"/>
    </source>
</evidence>
<dbReference type="SUPFAM" id="SSF81321">
    <property type="entry name" value="Family A G protein-coupled receptor-like"/>
    <property type="match status" value="1"/>
</dbReference>
<evidence type="ECO:0000313" key="14">
    <source>
        <dbReference type="Proteomes" id="UP000663865"/>
    </source>
</evidence>
<evidence type="ECO:0000259" key="9">
    <source>
        <dbReference type="PROSITE" id="PS50262"/>
    </source>
</evidence>
<dbReference type="InterPro" id="IPR000276">
    <property type="entry name" value="GPCR_Rhodpsn"/>
</dbReference>
<organism evidence="13 14">
    <name type="scientific">Rotaria socialis</name>
    <dbReference type="NCBI Taxonomy" id="392032"/>
    <lineage>
        <taxon>Eukaryota</taxon>
        <taxon>Metazoa</taxon>
        <taxon>Spiralia</taxon>
        <taxon>Gnathifera</taxon>
        <taxon>Rotifera</taxon>
        <taxon>Eurotatoria</taxon>
        <taxon>Bdelloidea</taxon>
        <taxon>Philodinida</taxon>
        <taxon>Philodinidae</taxon>
        <taxon>Rotaria</taxon>
    </lineage>
</organism>
<dbReference type="GO" id="GO:0005886">
    <property type="term" value="C:plasma membrane"/>
    <property type="evidence" value="ECO:0007669"/>
    <property type="project" value="TreeGrafter"/>
</dbReference>
<dbReference type="EMBL" id="CAJNYV010003469">
    <property type="protein sequence ID" value="CAF3578015.1"/>
    <property type="molecule type" value="Genomic_DNA"/>
</dbReference>
<comment type="caution">
    <text evidence="13">The sequence shown here is derived from an EMBL/GenBank/DDBJ whole genome shotgun (WGS) entry which is preliminary data.</text>
</comment>
<keyword evidence="6" id="KW-0675">Receptor</keyword>
<dbReference type="GO" id="GO:0004930">
    <property type="term" value="F:G protein-coupled receptor activity"/>
    <property type="evidence" value="ECO:0007669"/>
    <property type="project" value="UniProtKB-KW"/>
</dbReference>
<feature type="transmembrane region" description="Helical" evidence="8">
    <location>
        <begin position="36"/>
        <end position="56"/>
    </location>
</feature>
<evidence type="ECO:0000256" key="6">
    <source>
        <dbReference type="ARBA" id="ARBA00023170"/>
    </source>
</evidence>
<gene>
    <name evidence="10" type="ORF">FME351_LOCUS1348</name>
    <name evidence="12" type="ORF">GRG538_LOCUS3782</name>
    <name evidence="13" type="ORF">KIK155_LOCUS19796</name>
    <name evidence="11" type="ORF">LUA448_LOCUS10592</name>
</gene>
<name>A0A818LLR4_9BILA</name>
<keyword evidence="2 8" id="KW-0812">Transmembrane</keyword>
<dbReference type="AlphaFoldDB" id="A0A818LLR4"/>
<dbReference type="Proteomes" id="UP000663872">
    <property type="component" value="Unassembled WGS sequence"/>
</dbReference>
<keyword evidence="3 8" id="KW-1133">Transmembrane helix</keyword>
<evidence type="ECO:0000256" key="5">
    <source>
        <dbReference type="ARBA" id="ARBA00023136"/>
    </source>
</evidence>
<protein>
    <recommendedName>
        <fullName evidence="9">G-protein coupled receptors family 1 profile domain-containing protein</fullName>
    </recommendedName>
</protein>
<reference evidence="13" key="1">
    <citation type="submission" date="2021-02" db="EMBL/GenBank/DDBJ databases">
        <authorList>
            <person name="Nowell W R."/>
        </authorList>
    </citation>
    <scope>NUCLEOTIDE SEQUENCE</scope>
</reference>
<evidence type="ECO:0000256" key="8">
    <source>
        <dbReference type="SAM" id="Phobius"/>
    </source>
</evidence>
<feature type="transmembrane region" description="Helical" evidence="8">
    <location>
        <begin position="285"/>
        <end position="305"/>
    </location>
</feature>
<dbReference type="Pfam" id="PF00001">
    <property type="entry name" value="7tm_1"/>
    <property type="match status" value="1"/>
</dbReference>
<feature type="transmembrane region" description="Helical" evidence="8">
    <location>
        <begin position="6"/>
        <end position="24"/>
    </location>
</feature>
<evidence type="ECO:0000313" key="12">
    <source>
        <dbReference type="EMBL" id="CAF3332714.1"/>
    </source>
</evidence>
<keyword evidence="5 8" id="KW-0472">Membrane</keyword>